<dbReference type="Gene3D" id="3.40.50.980">
    <property type="match status" value="1"/>
</dbReference>
<dbReference type="Pfam" id="PF00501">
    <property type="entry name" value="AMP-binding"/>
    <property type="match status" value="1"/>
</dbReference>
<feature type="domain" description="AMP-dependent synthetase/ligase" evidence="1">
    <location>
        <begin position="89"/>
        <end position="192"/>
    </location>
</feature>
<dbReference type="InterPro" id="IPR000873">
    <property type="entry name" value="AMP-dep_synth/lig_dom"/>
</dbReference>
<comment type="caution">
    <text evidence="2">The sequence shown here is derived from an EMBL/GenBank/DDBJ whole genome shotgun (WGS) entry which is preliminary data.</text>
</comment>
<protein>
    <recommendedName>
        <fullName evidence="1">AMP-dependent synthetase/ligase domain-containing protein</fullName>
    </recommendedName>
</protein>
<name>X0UCI7_9ZZZZ</name>
<gene>
    <name evidence="2" type="ORF">S01H1_21722</name>
</gene>
<proteinExistence type="predicted"/>
<dbReference type="AlphaFoldDB" id="X0UCI7"/>
<sequence length="237" mass="26498">YKKIVKGTDVPIIPAYLGGAWGSILSYRWGKMLSTTPKRFRYPLSIEFGKPISNKTEPFALRQIVRELSCNDFLPEKQIHKTLMHAFIKKARRHPLRPVMTDANTNLNNIKLLTASFFMAKKIEGKTAGQEKVGILLPASCGGAIANLAISLLGKVPVNLNFTGSPESVQHAIDACDIKLILTSRLFIKKLDAFKSLDNLFYLEDLRKNIKPLEKPIAMLKALFLPTLLIGPLRKQT</sequence>
<accession>X0UCI7</accession>
<feature type="non-terminal residue" evidence="2">
    <location>
        <position position="237"/>
    </location>
</feature>
<evidence type="ECO:0000313" key="2">
    <source>
        <dbReference type="EMBL" id="GAF97021.1"/>
    </source>
</evidence>
<evidence type="ECO:0000259" key="1">
    <source>
        <dbReference type="Pfam" id="PF00501"/>
    </source>
</evidence>
<organism evidence="2">
    <name type="scientific">marine sediment metagenome</name>
    <dbReference type="NCBI Taxonomy" id="412755"/>
    <lineage>
        <taxon>unclassified sequences</taxon>
        <taxon>metagenomes</taxon>
        <taxon>ecological metagenomes</taxon>
    </lineage>
</organism>
<dbReference type="EMBL" id="BARS01012094">
    <property type="protein sequence ID" value="GAF97021.1"/>
    <property type="molecule type" value="Genomic_DNA"/>
</dbReference>
<reference evidence="2" key="1">
    <citation type="journal article" date="2014" name="Front. Microbiol.">
        <title>High frequency of phylogenetically diverse reductive dehalogenase-homologous genes in deep subseafloor sedimentary metagenomes.</title>
        <authorList>
            <person name="Kawai M."/>
            <person name="Futagami T."/>
            <person name="Toyoda A."/>
            <person name="Takaki Y."/>
            <person name="Nishi S."/>
            <person name="Hori S."/>
            <person name="Arai W."/>
            <person name="Tsubouchi T."/>
            <person name="Morono Y."/>
            <person name="Uchiyama I."/>
            <person name="Ito T."/>
            <person name="Fujiyama A."/>
            <person name="Inagaki F."/>
            <person name="Takami H."/>
        </authorList>
    </citation>
    <scope>NUCLEOTIDE SEQUENCE</scope>
    <source>
        <strain evidence="2">Expedition CK06-06</strain>
    </source>
</reference>
<dbReference type="SUPFAM" id="SSF56801">
    <property type="entry name" value="Acetyl-CoA synthetase-like"/>
    <property type="match status" value="1"/>
</dbReference>
<feature type="non-terminal residue" evidence="2">
    <location>
        <position position="1"/>
    </location>
</feature>